<feature type="domain" description="HTH crp-type" evidence="5">
    <location>
        <begin position="147"/>
        <end position="220"/>
    </location>
</feature>
<comment type="caution">
    <text evidence="6">The sequence shown here is derived from an EMBL/GenBank/DDBJ whole genome shotgun (WGS) entry which is preliminary data.</text>
</comment>
<dbReference type="PROSITE" id="PS50042">
    <property type="entry name" value="CNMP_BINDING_3"/>
    <property type="match status" value="1"/>
</dbReference>
<evidence type="ECO:0000313" key="9">
    <source>
        <dbReference type="Proteomes" id="UP000070659"/>
    </source>
</evidence>
<dbReference type="InterPro" id="IPR036390">
    <property type="entry name" value="WH_DNA-bd_sf"/>
</dbReference>
<evidence type="ECO:0000313" key="8">
    <source>
        <dbReference type="Proteomes" id="UP000070598"/>
    </source>
</evidence>
<name>A0A132MIA9_9ACTN</name>
<evidence type="ECO:0008006" key="10">
    <source>
        <dbReference type="Google" id="ProtNLM"/>
    </source>
</evidence>
<dbReference type="Pfam" id="PF00027">
    <property type="entry name" value="cNMP_binding"/>
    <property type="match status" value="1"/>
</dbReference>
<dbReference type="PATRIC" id="fig|1469144.8.peg.268"/>
<evidence type="ECO:0000313" key="6">
    <source>
        <dbReference type="EMBL" id="KWW97574.1"/>
    </source>
</evidence>
<dbReference type="PANTHER" id="PTHR24567:SF74">
    <property type="entry name" value="HTH-TYPE TRANSCRIPTIONAL REGULATOR ARCR"/>
    <property type="match status" value="1"/>
</dbReference>
<dbReference type="SUPFAM" id="SSF51206">
    <property type="entry name" value="cAMP-binding domain-like"/>
    <property type="match status" value="1"/>
</dbReference>
<dbReference type="EMBL" id="JYIJ01000019">
    <property type="protein sequence ID" value="KWW97574.1"/>
    <property type="molecule type" value="Genomic_DNA"/>
</dbReference>
<dbReference type="Gene3D" id="2.60.120.10">
    <property type="entry name" value="Jelly Rolls"/>
    <property type="match status" value="1"/>
</dbReference>
<dbReference type="InterPro" id="IPR036388">
    <property type="entry name" value="WH-like_DNA-bd_sf"/>
</dbReference>
<dbReference type="AlphaFoldDB" id="A0A132MIA9"/>
<dbReference type="Pfam" id="PF13545">
    <property type="entry name" value="HTH_Crp_2"/>
    <property type="match status" value="1"/>
</dbReference>
<feature type="domain" description="Cyclic nucleotide-binding" evidence="4">
    <location>
        <begin position="13"/>
        <end position="116"/>
    </location>
</feature>
<dbReference type="InterPro" id="IPR018490">
    <property type="entry name" value="cNMP-bd_dom_sf"/>
</dbReference>
<evidence type="ECO:0000259" key="4">
    <source>
        <dbReference type="PROSITE" id="PS50042"/>
    </source>
</evidence>
<keyword evidence="2" id="KW-0238">DNA-binding</keyword>
<dbReference type="GO" id="GO:0003677">
    <property type="term" value="F:DNA binding"/>
    <property type="evidence" value="ECO:0007669"/>
    <property type="project" value="UniProtKB-KW"/>
</dbReference>
<keyword evidence="1" id="KW-0805">Transcription regulation</keyword>
<dbReference type="InterPro" id="IPR000595">
    <property type="entry name" value="cNMP-bd_dom"/>
</dbReference>
<reference evidence="8" key="1">
    <citation type="submission" date="2015-02" db="EMBL/GenBank/DDBJ databases">
        <title>Physiological reanalysis, assessment of diazotrophy, and genome sequences of multiple isolates of Streptomyces thermoautotrophicus.</title>
        <authorList>
            <person name="MacKellar D.C."/>
            <person name="Lieber L."/>
            <person name="Norman J."/>
            <person name="Bolger A."/>
            <person name="Tobin C."/>
            <person name="Murray J.W."/>
            <person name="Friesen M."/>
            <person name="Prell J."/>
        </authorList>
    </citation>
    <scope>NUCLEOTIDE SEQUENCE [LARGE SCALE GENOMIC DNA]</scope>
    <source>
        <strain evidence="8">UBT1</strain>
    </source>
</reference>
<dbReference type="SMART" id="SM00419">
    <property type="entry name" value="HTH_CRP"/>
    <property type="match status" value="1"/>
</dbReference>
<dbReference type="SUPFAM" id="SSF46785">
    <property type="entry name" value="Winged helix' DNA-binding domain"/>
    <property type="match status" value="1"/>
</dbReference>
<evidence type="ECO:0000313" key="7">
    <source>
        <dbReference type="EMBL" id="KWX08286.1"/>
    </source>
</evidence>
<evidence type="ECO:0000259" key="5">
    <source>
        <dbReference type="PROSITE" id="PS51063"/>
    </source>
</evidence>
<dbReference type="GO" id="GO:0005829">
    <property type="term" value="C:cytosol"/>
    <property type="evidence" value="ECO:0007669"/>
    <property type="project" value="TreeGrafter"/>
</dbReference>
<reference evidence="6 9" key="2">
    <citation type="submission" date="2015-02" db="EMBL/GenBank/DDBJ databases">
        <title>Physiological reanalysis, assessment of diazotrophy, and genome sequences of multiple isolates of Streptomyces thermoautotrophicus.</title>
        <authorList>
            <person name="MacKellar D.C."/>
            <person name="Lieber L."/>
            <person name="Norman J."/>
            <person name="Bolger A."/>
            <person name="Tobin C."/>
            <person name="Murray J.W."/>
            <person name="Prell J."/>
        </authorList>
    </citation>
    <scope>NUCLEOTIDE SEQUENCE [LARGE SCALE GENOMIC DNA]</scope>
    <source>
        <strain evidence="6 9">UBT1</strain>
    </source>
</reference>
<dbReference type="CDD" id="cd00038">
    <property type="entry name" value="CAP_ED"/>
    <property type="match status" value="1"/>
</dbReference>
<evidence type="ECO:0000256" key="2">
    <source>
        <dbReference type="ARBA" id="ARBA00023125"/>
    </source>
</evidence>
<organism evidence="6 9">
    <name type="scientific">Carbonactinospora thermoautotrophica</name>
    <dbReference type="NCBI Taxonomy" id="1469144"/>
    <lineage>
        <taxon>Bacteria</taxon>
        <taxon>Bacillati</taxon>
        <taxon>Actinomycetota</taxon>
        <taxon>Actinomycetes</taxon>
        <taxon>Kitasatosporales</taxon>
        <taxon>Carbonactinosporaceae</taxon>
        <taxon>Carbonactinospora</taxon>
    </lineage>
</organism>
<accession>A0A132MIA9</accession>
<dbReference type="PANTHER" id="PTHR24567">
    <property type="entry name" value="CRP FAMILY TRANSCRIPTIONAL REGULATORY PROTEIN"/>
    <property type="match status" value="1"/>
</dbReference>
<dbReference type="EMBL" id="JYIK01000995">
    <property type="protein sequence ID" value="KWX08286.1"/>
    <property type="molecule type" value="Genomic_DNA"/>
</dbReference>
<evidence type="ECO:0000256" key="3">
    <source>
        <dbReference type="ARBA" id="ARBA00023163"/>
    </source>
</evidence>
<dbReference type="Proteomes" id="UP000070598">
    <property type="component" value="Unassembled WGS sequence"/>
</dbReference>
<dbReference type="InterPro" id="IPR014710">
    <property type="entry name" value="RmlC-like_jellyroll"/>
</dbReference>
<proteinExistence type="predicted"/>
<gene>
    <name evidence="6" type="ORF">TH66_18505</name>
    <name evidence="7" type="ORF">TR74_15680</name>
</gene>
<dbReference type="InterPro" id="IPR012318">
    <property type="entry name" value="HTH_CRP"/>
</dbReference>
<dbReference type="Proteomes" id="UP000070659">
    <property type="component" value="Unassembled WGS sequence"/>
</dbReference>
<evidence type="ECO:0000256" key="1">
    <source>
        <dbReference type="ARBA" id="ARBA00023015"/>
    </source>
</evidence>
<dbReference type="PROSITE" id="PS51063">
    <property type="entry name" value="HTH_CRP_2"/>
    <property type="match status" value="1"/>
</dbReference>
<dbReference type="RefSeq" id="WP_067071269.1">
    <property type="nucleotide sequence ID" value="NZ_JYIJ01000019.1"/>
</dbReference>
<dbReference type="SMART" id="SM00100">
    <property type="entry name" value="cNMP"/>
    <property type="match status" value="1"/>
</dbReference>
<sequence length="226" mass="24557">MGAGAAGVRASGLLAHLAPAARQHLLKLGIARQYEAGEVLLREGERSHHVVLLLSGRVKVTSRAPSGYEAVLAIRGPGDILGELAWLDQMPRSATVTALERVHSRVIAGSTFHGFLLRHPAAALVLTRLVAGRLRAANLRRLQFGAYSVRRRLALVLLELDEWYGRDTPDGRAIDLALSQTDLAGLVGASLESVVKALREFRAEGLIKTRRRHVTILRPQALRDVS</sequence>
<dbReference type="Gene3D" id="1.10.10.10">
    <property type="entry name" value="Winged helix-like DNA-binding domain superfamily/Winged helix DNA-binding domain"/>
    <property type="match status" value="1"/>
</dbReference>
<dbReference type="GO" id="GO:0003700">
    <property type="term" value="F:DNA-binding transcription factor activity"/>
    <property type="evidence" value="ECO:0007669"/>
    <property type="project" value="TreeGrafter"/>
</dbReference>
<protein>
    <recommendedName>
        <fullName evidence="10">Crp/Fnr family transcriptional regulator</fullName>
    </recommendedName>
</protein>
<keyword evidence="3" id="KW-0804">Transcription</keyword>
<dbReference type="InterPro" id="IPR050397">
    <property type="entry name" value="Env_Response_Regulators"/>
</dbReference>